<evidence type="ECO:0000313" key="3">
    <source>
        <dbReference type="Proteomes" id="UP000184231"/>
    </source>
</evidence>
<evidence type="ECO:0000259" key="1">
    <source>
        <dbReference type="Pfam" id="PF00027"/>
    </source>
</evidence>
<keyword evidence="2" id="KW-0418">Kinase</keyword>
<evidence type="ECO:0000313" key="2">
    <source>
        <dbReference type="EMBL" id="SHI41716.1"/>
    </source>
</evidence>
<dbReference type="Pfam" id="PF00027">
    <property type="entry name" value="cNMP_binding"/>
    <property type="match status" value="1"/>
</dbReference>
<dbReference type="InterPro" id="IPR014710">
    <property type="entry name" value="RmlC-like_jellyroll"/>
</dbReference>
<sequence length="201" mass="24036">MTINNDFHKNLYIIIYLNAIVPLSPELKRFLGERIKKVGYSKGEVINREGEYFKKLCVIKKGIVRGYFMEANLDITTWISHDNEMFTSITGFFRNRPAKENIQCLEDMYCEYLEYDDLQYCIDHFPEMARLYRIMIEEYYLHAEHRAFIARVPSAQKRWQLYMENHSLDVINRIPKKYIASLLGMRPETLSRIMRQEANVL</sequence>
<dbReference type="InterPro" id="IPR018490">
    <property type="entry name" value="cNMP-bd_dom_sf"/>
</dbReference>
<dbReference type="Gene3D" id="2.60.120.10">
    <property type="entry name" value="Jelly Rolls"/>
    <property type="match status" value="1"/>
</dbReference>
<reference evidence="3" key="1">
    <citation type="submission" date="2016-11" db="EMBL/GenBank/DDBJ databases">
        <authorList>
            <person name="Varghese N."/>
            <person name="Submissions S."/>
        </authorList>
    </citation>
    <scope>NUCLEOTIDE SEQUENCE [LARGE SCALE GENOMIC DNA]</scope>
    <source>
        <strain evidence="3">CGMCC 1.8863</strain>
    </source>
</reference>
<gene>
    <name evidence="2" type="ORF">SAMN04487911_10210</name>
</gene>
<feature type="domain" description="Cyclic nucleotide-binding" evidence="1">
    <location>
        <begin position="40"/>
        <end position="122"/>
    </location>
</feature>
<accession>A0A1M6AZ31</accession>
<dbReference type="InterPro" id="IPR000595">
    <property type="entry name" value="cNMP-bd_dom"/>
</dbReference>
<dbReference type="STRING" id="558155.SAMN04487911_10210"/>
<keyword evidence="3" id="KW-1185">Reference proteome</keyword>
<proteinExistence type="predicted"/>
<dbReference type="Proteomes" id="UP000184231">
    <property type="component" value="Unassembled WGS sequence"/>
</dbReference>
<name>A0A1M6AZ31_9FLAO</name>
<dbReference type="CDD" id="cd00038">
    <property type="entry name" value="CAP_ED"/>
    <property type="match status" value="1"/>
</dbReference>
<dbReference type="EMBL" id="FQYX01000002">
    <property type="protein sequence ID" value="SHI41716.1"/>
    <property type="molecule type" value="Genomic_DNA"/>
</dbReference>
<dbReference type="SUPFAM" id="SSF51206">
    <property type="entry name" value="cAMP-binding domain-like"/>
    <property type="match status" value="1"/>
</dbReference>
<dbReference type="OrthoDB" id="680421at2"/>
<dbReference type="InterPro" id="IPR036388">
    <property type="entry name" value="WH-like_DNA-bd_sf"/>
</dbReference>
<keyword evidence="2" id="KW-0808">Transferase</keyword>
<dbReference type="Gene3D" id="1.10.10.10">
    <property type="entry name" value="Winged helix-like DNA-binding domain superfamily/Winged helix DNA-binding domain"/>
    <property type="match status" value="1"/>
</dbReference>
<dbReference type="AlphaFoldDB" id="A0A1M6AZ31"/>
<dbReference type="RefSeq" id="WP_072762852.1">
    <property type="nucleotide sequence ID" value="NZ_FQYX01000002.1"/>
</dbReference>
<protein>
    <submittedName>
        <fullName evidence="2">cAMP-binding domain of CRP or a regulatory subunit of cAMP-dependent protein kinases</fullName>
    </submittedName>
</protein>
<organism evidence="2 3">
    <name type="scientific">Arenibacter nanhaiticus</name>
    <dbReference type="NCBI Taxonomy" id="558155"/>
    <lineage>
        <taxon>Bacteria</taxon>
        <taxon>Pseudomonadati</taxon>
        <taxon>Bacteroidota</taxon>
        <taxon>Flavobacteriia</taxon>
        <taxon>Flavobacteriales</taxon>
        <taxon>Flavobacteriaceae</taxon>
        <taxon>Arenibacter</taxon>
    </lineage>
</organism>
<dbReference type="GO" id="GO:0016301">
    <property type="term" value="F:kinase activity"/>
    <property type="evidence" value="ECO:0007669"/>
    <property type="project" value="UniProtKB-KW"/>
</dbReference>